<dbReference type="EMBL" id="MN033821">
    <property type="protein sequence ID" value="QDH88070.1"/>
    <property type="molecule type" value="Genomic_RNA"/>
</dbReference>
<keyword evidence="4" id="KW-0946">Virion</keyword>
<organism evidence="8">
    <name type="scientific">Leviviridae sp</name>
    <dbReference type="NCBI Taxonomy" id="2027243"/>
    <lineage>
        <taxon>Viruses</taxon>
        <taxon>Riboviria</taxon>
        <taxon>Orthornavirae</taxon>
        <taxon>Lenarviricota</taxon>
        <taxon>Leviviricetes</taxon>
        <taxon>Norzivirales</taxon>
        <taxon>Fiersviridae</taxon>
    </lineage>
</organism>
<evidence type="ECO:0000313" key="8">
    <source>
        <dbReference type="EMBL" id="QDH88070.1"/>
    </source>
</evidence>
<keyword evidence="6" id="KW-1160">Virus entry into host cell</keyword>
<gene>
    <name evidence="8" type="ORF">H3Bulk41347_000003</name>
</gene>
<dbReference type="InterPro" id="IPR005563">
    <property type="entry name" value="A_protein"/>
</dbReference>
<dbReference type="GO" id="GO:0039666">
    <property type="term" value="P:virion attachment to host cell pilus"/>
    <property type="evidence" value="ECO:0007669"/>
    <property type="project" value="UniProtKB-KW"/>
</dbReference>
<keyword evidence="2" id="KW-0945">Host-virus interaction</keyword>
<evidence type="ECO:0000256" key="5">
    <source>
        <dbReference type="ARBA" id="ARBA00023104"/>
    </source>
</evidence>
<protein>
    <recommendedName>
        <fullName evidence="9">Maturation</fullName>
    </recommendedName>
</protein>
<reference evidence="8" key="1">
    <citation type="submission" date="2019-05" db="EMBL/GenBank/DDBJ databases">
        <title>Metatranscriptomic reconstruction reveals RNA viruses with the potential to shape carbon cycling in soil.</title>
        <authorList>
            <person name="Starr E.P."/>
            <person name="Nuccio E."/>
            <person name="Pett-Ridge J."/>
            <person name="Banfield J.F."/>
            <person name="Firestone M.K."/>
        </authorList>
    </citation>
    <scope>NUCLEOTIDE SEQUENCE</scope>
    <source>
        <strain evidence="8">H3_Bulk_41_scaffold_347</strain>
    </source>
</reference>
<dbReference type="Pfam" id="PF03863">
    <property type="entry name" value="Phage_mat-A"/>
    <property type="match status" value="1"/>
</dbReference>
<name>A0A514D374_9VIRU</name>
<evidence type="ECO:0008006" key="9">
    <source>
        <dbReference type="Google" id="ProtNLM"/>
    </source>
</evidence>
<evidence type="ECO:0000256" key="6">
    <source>
        <dbReference type="ARBA" id="ARBA00023296"/>
    </source>
</evidence>
<accession>A0A514D374</accession>
<proteinExistence type="inferred from homology"/>
<evidence type="ECO:0000256" key="2">
    <source>
        <dbReference type="ARBA" id="ARBA00022581"/>
    </source>
</evidence>
<comment type="subcellular location">
    <subcellularLocation>
        <location evidence="1">Virion</location>
    </subcellularLocation>
</comment>
<evidence type="ECO:0000256" key="4">
    <source>
        <dbReference type="ARBA" id="ARBA00022844"/>
    </source>
</evidence>
<evidence type="ECO:0000256" key="7">
    <source>
        <dbReference type="ARBA" id="ARBA00035110"/>
    </source>
</evidence>
<evidence type="ECO:0000256" key="1">
    <source>
        <dbReference type="ARBA" id="ARBA00004328"/>
    </source>
</evidence>
<dbReference type="GO" id="GO:0044423">
    <property type="term" value="C:virion component"/>
    <property type="evidence" value="ECO:0007669"/>
    <property type="project" value="UniProtKB-KW"/>
</dbReference>
<evidence type="ECO:0000256" key="3">
    <source>
        <dbReference type="ARBA" id="ARBA00022804"/>
    </source>
</evidence>
<comment type="similarity">
    <text evidence="7">Belongs to the Leviviricetes maturation protein family.</text>
</comment>
<keyword evidence="5" id="KW-1175">Viral attachment to host cell pilus</keyword>
<keyword evidence="3" id="KW-1161">Viral attachment to host cell</keyword>
<sequence>MGKTKRFTQTVDVGGSIAYQQTLSFGPGQSFSQEGTLWRNDANIACVSDITYGDNYRNWEFLMREGYDATTTMQGTIRRLTRKTGHLDGQVSYHLIAYPPFRVDWSYQGSGVFSSESAFSSTSIPSSSATAENRALVRFNAKAAGVNRQFQGGVFFAELHKALHGIRHPAEALFKGIETYSRAATKLRTRLVKSRAHYRSLGKAQQRQVAKSFTEAATGLWLEKTFHWLPLMYDIQGAFSALEHSFDRLPSVFVKVSANDVQQETASTVTGGLSFISLNYSISEKAGASARMYGRVRVQSRLPYWPDSAALGFDPRSFVPTIWELIPYSWAIDYFTNIGDVLYGMSQGGCDVTWAALGTKRYVKRTLLSSPSFNGIAPSGYVFDNAFLVASPSEWSSEKAIINRASYSGNFIPDLEWKVPGISLKWLNLGAAFLQRSLAFL</sequence>